<evidence type="ECO:0000313" key="2">
    <source>
        <dbReference type="EMBL" id="CAF9909256.1"/>
    </source>
</evidence>
<dbReference type="Proteomes" id="UP000664203">
    <property type="component" value="Unassembled WGS sequence"/>
</dbReference>
<accession>A0A8H3EM96</accession>
<protein>
    <submittedName>
        <fullName evidence="2">Uncharacterized protein</fullName>
    </submittedName>
</protein>
<organism evidence="2 3">
    <name type="scientific">Alectoria fallacina</name>
    <dbReference type="NCBI Taxonomy" id="1903189"/>
    <lineage>
        <taxon>Eukaryota</taxon>
        <taxon>Fungi</taxon>
        <taxon>Dikarya</taxon>
        <taxon>Ascomycota</taxon>
        <taxon>Pezizomycotina</taxon>
        <taxon>Lecanoromycetes</taxon>
        <taxon>OSLEUM clade</taxon>
        <taxon>Lecanoromycetidae</taxon>
        <taxon>Lecanorales</taxon>
        <taxon>Lecanorineae</taxon>
        <taxon>Parmeliaceae</taxon>
        <taxon>Alectoria</taxon>
    </lineage>
</organism>
<dbReference type="EMBL" id="CAJPDR010000034">
    <property type="protein sequence ID" value="CAF9909256.1"/>
    <property type="molecule type" value="Genomic_DNA"/>
</dbReference>
<dbReference type="OrthoDB" id="5427526at2759"/>
<name>A0A8H3EM96_9LECA</name>
<feature type="region of interest" description="Disordered" evidence="1">
    <location>
        <begin position="128"/>
        <end position="192"/>
    </location>
</feature>
<feature type="compositionally biased region" description="Acidic residues" evidence="1">
    <location>
        <begin position="180"/>
        <end position="189"/>
    </location>
</feature>
<keyword evidence="3" id="KW-1185">Reference proteome</keyword>
<dbReference type="AlphaFoldDB" id="A0A8H3EM96"/>
<sequence>MPSSPTTPIRPPKPSSIAIDLSFTSESPQSNGYSSKLPSNSRTSSQCSVASPSTPRPTFSHDKSGYFASSNGFDDSVVPGTGNGLANLADELAEAFDEEDENGHELGDGVTEILYDRAEAIRLEQLKENEHPGFGNANPKKQSTSTSPVRQATSDLSRSPPKQSVRFRQTRKNSQYDGSDYGDDSDLEDSQGISSSLEARLAAVAILARRGTEANGSDADEIVRRVADSLKDLSSQAGVENGAARLITAHKALTMHLSHQTRTLLTLTHSLVSPLSALPDPEFIDDLLALLTSLVLALPTPTSHILSSLHNLHASTSDLTSVLTSLSDTLHMMRQTTSLASRRLRAARELVTEMRREMEAKETGIHWVEKGNWEGRLVGRECAKVCGEVVGGFEEVCASWRKRLAGGVAAVEVGAA</sequence>
<evidence type="ECO:0000313" key="3">
    <source>
        <dbReference type="Proteomes" id="UP000664203"/>
    </source>
</evidence>
<feature type="compositionally biased region" description="Polar residues" evidence="1">
    <location>
        <begin position="22"/>
        <end position="57"/>
    </location>
</feature>
<feature type="region of interest" description="Disordered" evidence="1">
    <location>
        <begin position="1"/>
        <end position="85"/>
    </location>
</feature>
<feature type="compositionally biased region" description="Polar residues" evidence="1">
    <location>
        <begin position="139"/>
        <end position="162"/>
    </location>
</feature>
<comment type="caution">
    <text evidence="2">The sequence shown here is derived from an EMBL/GenBank/DDBJ whole genome shotgun (WGS) entry which is preliminary data.</text>
</comment>
<evidence type="ECO:0000256" key="1">
    <source>
        <dbReference type="SAM" id="MobiDB-lite"/>
    </source>
</evidence>
<proteinExistence type="predicted"/>
<reference evidence="2" key="1">
    <citation type="submission" date="2021-03" db="EMBL/GenBank/DDBJ databases">
        <authorList>
            <person name="Tagirdzhanova G."/>
        </authorList>
    </citation>
    <scope>NUCLEOTIDE SEQUENCE</scope>
</reference>
<gene>
    <name evidence="2" type="ORF">ALECFALPRED_005430</name>
</gene>